<feature type="domain" description="SCP" evidence="1">
    <location>
        <begin position="154"/>
        <end position="270"/>
    </location>
</feature>
<dbReference type="Gene3D" id="3.40.33.10">
    <property type="entry name" value="CAP"/>
    <property type="match status" value="2"/>
</dbReference>
<accession>A0A2J7ZKD9</accession>
<organism evidence="2 3">
    <name type="scientific">Tetrabaena socialis</name>
    <dbReference type="NCBI Taxonomy" id="47790"/>
    <lineage>
        <taxon>Eukaryota</taxon>
        <taxon>Viridiplantae</taxon>
        <taxon>Chlorophyta</taxon>
        <taxon>core chlorophytes</taxon>
        <taxon>Chlorophyceae</taxon>
        <taxon>CS clade</taxon>
        <taxon>Chlamydomonadales</taxon>
        <taxon>Tetrabaenaceae</taxon>
        <taxon>Tetrabaena</taxon>
    </lineage>
</organism>
<dbReference type="Pfam" id="PF00188">
    <property type="entry name" value="CAP"/>
    <property type="match status" value="3"/>
</dbReference>
<sequence length="467" mass="49225">MQELVLDPELTKAAQAHAEFSAARGSSASGHGEHDGAARVSIAGCAKQSNTAISQLRFFRCFGRRDDLKKAHKAWTTQPTSYYSIVCAPRQSHAGVGIARCPEGQRWSFAYVVLFANLSNPARTAPSPTPPPADPAGLGLPAGAPAGWEAAMLTVVNAERAKLGLSALQLDVTLTRVAQLHASDMAQRRFLSHCDPLDGSGVGDRARRQGFDWVLIAENIARGQKTAEAAHVGWVGSPGHFANMVCPGVELVGVACAQVPGEDVVWVQVYGAVKTSKPALARPGFAVRPRCPEGQRWSFAYVVLFANLSNPARTAPSPTPPPADPAGLGLPAGAPAGWEAAMLTVVNAERAKLGLSALQLDVTLTRVAQLHASDMAQRRFLSHCDPLDGSGVGDRARRQGFDWVLIAENIARGQKTAEAAHVGWVGSPGHFANMVCPGVELVGVACAQVPGEDVVWVQVYGAVKTSK</sequence>
<comment type="caution">
    <text evidence="2">The sequence shown here is derived from an EMBL/GenBank/DDBJ whole genome shotgun (WGS) entry which is preliminary data.</text>
</comment>
<dbReference type="CDD" id="cd05379">
    <property type="entry name" value="CAP_bacterial"/>
    <property type="match status" value="2"/>
</dbReference>
<dbReference type="PANTHER" id="PTHR31157">
    <property type="entry name" value="SCP DOMAIN-CONTAINING PROTEIN"/>
    <property type="match status" value="1"/>
</dbReference>
<reference evidence="2 3" key="1">
    <citation type="journal article" date="2017" name="Mol. Biol. Evol.">
        <title>The 4-celled Tetrabaena socialis nuclear genome reveals the essential components for genetic control of cell number at the origin of multicellularity in the volvocine lineage.</title>
        <authorList>
            <person name="Featherston J."/>
            <person name="Arakaki Y."/>
            <person name="Hanschen E.R."/>
            <person name="Ferris P.J."/>
            <person name="Michod R.E."/>
            <person name="Olson B.J.S.C."/>
            <person name="Nozaki H."/>
            <person name="Durand P.M."/>
        </authorList>
    </citation>
    <scope>NUCLEOTIDE SEQUENCE [LARGE SCALE GENOMIC DNA]</scope>
    <source>
        <strain evidence="2 3">NIES-571</strain>
    </source>
</reference>
<feature type="domain" description="SCP" evidence="1">
    <location>
        <begin position="344"/>
        <end position="460"/>
    </location>
</feature>
<keyword evidence="3" id="KW-1185">Reference proteome</keyword>
<feature type="domain" description="SCP" evidence="1">
    <location>
        <begin position="1"/>
        <end position="111"/>
    </location>
</feature>
<evidence type="ECO:0000313" key="2">
    <source>
        <dbReference type="EMBL" id="PNH00738.1"/>
    </source>
</evidence>
<dbReference type="InterPro" id="IPR014044">
    <property type="entry name" value="CAP_dom"/>
</dbReference>
<evidence type="ECO:0000259" key="1">
    <source>
        <dbReference type="Pfam" id="PF00188"/>
    </source>
</evidence>
<evidence type="ECO:0000313" key="3">
    <source>
        <dbReference type="Proteomes" id="UP000236333"/>
    </source>
</evidence>
<dbReference type="OrthoDB" id="551454at2759"/>
<gene>
    <name evidence="2" type="ORF">TSOC_013427</name>
</gene>
<name>A0A2J7ZKD9_9CHLO</name>
<dbReference type="EMBL" id="PGGS01001195">
    <property type="protein sequence ID" value="PNH00738.1"/>
    <property type="molecule type" value="Genomic_DNA"/>
</dbReference>
<protein>
    <recommendedName>
        <fullName evidence="1">SCP domain-containing protein</fullName>
    </recommendedName>
</protein>
<proteinExistence type="predicted"/>
<dbReference type="InterPro" id="IPR035940">
    <property type="entry name" value="CAP_sf"/>
</dbReference>
<dbReference type="Proteomes" id="UP000236333">
    <property type="component" value="Unassembled WGS sequence"/>
</dbReference>
<dbReference type="SUPFAM" id="SSF55797">
    <property type="entry name" value="PR-1-like"/>
    <property type="match status" value="3"/>
</dbReference>
<dbReference type="AlphaFoldDB" id="A0A2J7ZKD9"/>
<dbReference type="PANTHER" id="PTHR31157:SF1">
    <property type="entry name" value="SCP DOMAIN-CONTAINING PROTEIN"/>
    <property type="match status" value="1"/>
</dbReference>